<gene>
    <name evidence="2" type="ORF">Harvfovirus12_28</name>
</gene>
<dbReference type="InterPro" id="IPR011990">
    <property type="entry name" value="TPR-like_helical_dom_sf"/>
</dbReference>
<name>A0A3G5A1C9_9VIRU</name>
<dbReference type="Pfam" id="PF13181">
    <property type="entry name" value="TPR_8"/>
    <property type="match status" value="1"/>
</dbReference>
<dbReference type="SMART" id="SM00671">
    <property type="entry name" value="SEL1"/>
    <property type="match status" value="3"/>
</dbReference>
<dbReference type="SMART" id="SM00028">
    <property type="entry name" value="TPR"/>
    <property type="match status" value="4"/>
</dbReference>
<dbReference type="PROSITE" id="PS50005">
    <property type="entry name" value="TPR"/>
    <property type="match status" value="1"/>
</dbReference>
<dbReference type="SUPFAM" id="SSF48452">
    <property type="entry name" value="TPR-like"/>
    <property type="match status" value="1"/>
</dbReference>
<evidence type="ECO:0000256" key="1">
    <source>
        <dbReference type="PROSITE-ProRule" id="PRU00339"/>
    </source>
</evidence>
<evidence type="ECO:0000313" key="2">
    <source>
        <dbReference type="EMBL" id="AYV80992.1"/>
    </source>
</evidence>
<dbReference type="SUPFAM" id="SSF81901">
    <property type="entry name" value="HCP-like"/>
    <property type="match status" value="1"/>
</dbReference>
<dbReference type="InterPro" id="IPR019734">
    <property type="entry name" value="TPR_rpt"/>
</dbReference>
<dbReference type="InterPro" id="IPR006597">
    <property type="entry name" value="Sel1-like"/>
</dbReference>
<dbReference type="Gene3D" id="1.25.40.10">
    <property type="entry name" value="Tetratricopeptide repeat domain"/>
    <property type="match status" value="3"/>
</dbReference>
<keyword evidence="1" id="KW-0802">TPR repeat</keyword>
<protein>
    <submittedName>
        <fullName evidence="2">Tetratricopeptide repeat protein</fullName>
    </submittedName>
</protein>
<feature type="repeat" description="TPR" evidence="1">
    <location>
        <begin position="200"/>
        <end position="233"/>
    </location>
</feature>
<sequence length="370" mass="42508">MQETNYLKMGAKSSTPVLAINKIIGEIIEKKESLIESVELKNALLALTDDERKHLALVHHDDNPAVMVVIGAIYENLKNDEYACQLYEIAVKANHPKAYYKSGLLKYRVGKMEDGFALITKAAELKDIEGLIWMGRFCKGQLNLPQWDKAEKYFLDALEIDPTNKDAANELLDLYSNNLPHERQYIKKVFQKTSEAITFGKIYNILGEIYYMKDDLAKSFEYFKRALKFVPERYDAMFGIAIYHRAGAGFSSEEYLFEAARNSHMKSIIYLSRAYRNGTSGIDPSPENAHYFNTQALKLNDPTLMCEIAYYYRMKNMFLHSLKILSQAKDLTTDHDTEDIDREISEIMATHTDSIISQLRVINLEEQLTL</sequence>
<accession>A0A3G5A1C9</accession>
<dbReference type="EMBL" id="MK072254">
    <property type="protein sequence ID" value="AYV80992.1"/>
    <property type="molecule type" value="Genomic_DNA"/>
</dbReference>
<organism evidence="2">
    <name type="scientific">Harvfovirus sp</name>
    <dbReference type="NCBI Taxonomy" id="2487768"/>
    <lineage>
        <taxon>Viruses</taxon>
        <taxon>Varidnaviria</taxon>
        <taxon>Bamfordvirae</taxon>
        <taxon>Nucleocytoviricota</taxon>
        <taxon>Megaviricetes</taxon>
        <taxon>Imitervirales</taxon>
        <taxon>Mimiviridae</taxon>
        <taxon>Klosneuvirinae</taxon>
    </lineage>
</organism>
<proteinExistence type="predicted"/>
<reference evidence="2" key="1">
    <citation type="submission" date="2018-10" db="EMBL/GenBank/DDBJ databases">
        <title>Hidden diversity of soil giant viruses.</title>
        <authorList>
            <person name="Schulz F."/>
            <person name="Alteio L."/>
            <person name="Goudeau D."/>
            <person name="Ryan E.M."/>
            <person name="Malmstrom R.R."/>
            <person name="Blanchard J."/>
            <person name="Woyke T."/>
        </authorList>
    </citation>
    <scope>NUCLEOTIDE SEQUENCE</scope>
    <source>
        <strain evidence="2">HAV1</strain>
    </source>
</reference>